<dbReference type="Gene3D" id="3.30.1490.300">
    <property type="match status" value="1"/>
</dbReference>
<accession>A0A1F7IKR8</accession>
<dbReference type="InterPro" id="IPR050696">
    <property type="entry name" value="FtsA/MreB"/>
</dbReference>
<gene>
    <name evidence="1" type="ORF">A3B40_04075</name>
</gene>
<evidence type="ECO:0008006" key="3">
    <source>
        <dbReference type="Google" id="ProtNLM"/>
    </source>
</evidence>
<comment type="caution">
    <text evidence="1">The sequence shown here is derived from an EMBL/GenBank/DDBJ whole genome shotgun (WGS) entry which is preliminary data.</text>
</comment>
<evidence type="ECO:0000313" key="1">
    <source>
        <dbReference type="EMBL" id="OGK43954.1"/>
    </source>
</evidence>
<sequence>MITLDLQENIIRIVKARNVSGQIEIELIAYQSETPPFFELDTEKILIEETKIVKKAFDILNINKKPINIVVPDGFTYSQIVYMPRLKEKELLSAVKYQADQFIPMPLEDTSLDLEIIYEDKNQNRLLVLIVAAPQKLIERVQGLVERIGLYPESIESELSATGRFLNSFYQPATPEGGTIFINIGFSYTSFYYFDHKLKLFTDSHNFQGGLSVFLREAQVDINIDIMKSKNLLKTIGFAHDPNYDLDRILKPATDELTTEIQKFINSLRVKFQINAVNQLYLINLSSEINHIDKKIQNNTGVPTAVFNPLTLTKKTSVTEPFLKDLPSFIAAIGGSLD</sequence>
<protein>
    <recommendedName>
        <fullName evidence="3">SHS2 domain-containing protein</fullName>
    </recommendedName>
</protein>
<evidence type="ECO:0000313" key="2">
    <source>
        <dbReference type="Proteomes" id="UP000178040"/>
    </source>
</evidence>
<dbReference type="Pfam" id="PF11104">
    <property type="entry name" value="PilM_2"/>
    <property type="match status" value="1"/>
</dbReference>
<proteinExistence type="predicted"/>
<dbReference type="InterPro" id="IPR005883">
    <property type="entry name" value="PilM"/>
</dbReference>
<dbReference type="AlphaFoldDB" id="A0A1F7IKR8"/>
<dbReference type="EMBL" id="MGAI01000035">
    <property type="protein sequence ID" value="OGK43954.1"/>
    <property type="molecule type" value="Genomic_DNA"/>
</dbReference>
<reference evidence="1 2" key="1">
    <citation type="journal article" date="2016" name="Nat. Commun.">
        <title>Thousands of microbial genomes shed light on interconnected biogeochemical processes in an aquifer system.</title>
        <authorList>
            <person name="Anantharaman K."/>
            <person name="Brown C.T."/>
            <person name="Hug L.A."/>
            <person name="Sharon I."/>
            <person name="Castelle C.J."/>
            <person name="Probst A.J."/>
            <person name="Thomas B.C."/>
            <person name="Singh A."/>
            <person name="Wilkins M.J."/>
            <person name="Karaoz U."/>
            <person name="Brodie E.L."/>
            <person name="Williams K.H."/>
            <person name="Hubbard S.S."/>
            <person name="Banfield J.F."/>
        </authorList>
    </citation>
    <scope>NUCLEOTIDE SEQUENCE [LARGE SCALE GENOMIC DNA]</scope>
</reference>
<dbReference type="Proteomes" id="UP000178040">
    <property type="component" value="Unassembled WGS sequence"/>
</dbReference>
<dbReference type="Gene3D" id="3.30.420.40">
    <property type="match status" value="2"/>
</dbReference>
<dbReference type="PANTHER" id="PTHR32432:SF3">
    <property type="entry name" value="ETHANOLAMINE UTILIZATION PROTEIN EUTJ"/>
    <property type="match status" value="1"/>
</dbReference>
<organism evidence="1 2">
    <name type="scientific">Candidatus Roizmanbacteria bacterium RIFCSPLOWO2_01_FULL_37_16</name>
    <dbReference type="NCBI Taxonomy" id="1802058"/>
    <lineage>
        <taxon>Bacteria</taxon>
        <taxon>Candidatus Roizmaniibacteriota</taxon>
    </lineage>
</organism>
<dbReference type="PANTHER" id="PTHR32432">
    <property type="entry name" value="CELL DIVISION PROTEIN FTSA-RELATED"/>
    <property type="match status" value="1"/>
</dbReference>
<dbReference type="InterPro" id="IPR043129">
    <property type="entry name" value="ATPase_NBD"/>
</dbReference>
<name>A0A1F7IKR8_9BACT</name>
<dbReference type="SUPFAM" id="SSF53067">
    <property type="entry name" value="Actin-like ATPase domain"/>
    <property type="match status" value="1"/>
</dbReference>